<comment type="subunit">
    <text evidence="3">Component of a cohesin-like complex composed of ScpA, ScpB and the Smc homodimer, in which ScpA and ScpB bind to the head domain of Smc. The presence of the three proteins is required for the association of the complex with DNA.</text>
</comment>
<evidence type="ECO:0000313" key="5">
    <source>
        <dbReference type="Proteomes" id="UP000095546"/>
    </source>
</evidence>
<evidence type="ECO:0000256" key="3">
    <source>
        <dbReference type="HAMAP-Rule" id="MF_01805"/>
    </source>
</evidence>
<evidence type="ECO:0000256" key="1">
    <source>
        <dbReference type="ARBA" id="ARBA00022829"/>
    </source>
</evidence>
<keyword evidence="3" id="KW-0132">Cell division</keyword>
<dbReference type="OrthoDB" id="9811016at2"/>
<dbReference type="RefSeq" id="WP_055160549.1">
    <property type="nucleotide sequence ID" value="NZ_CABIWZ010000002.1"/>
</dbReference>
<name>A0A173XFX5_9FIRM</name>
<dbReference type="PANTHER" id="PTHR33969">
    <property type="entry name" value="SEGREGATION AND CONDENSATION PROTEIN A"/>
    <property type="match status" value="1"/>
</dbReference>
<dbReference type="HAMAP" id="MF_01805">
    <property type="entry name" value="ScpA"/>
    <property type="match status" value="1"/>
</dbReference>
<keyword evidence="3" id="KW-0963">Cytoplasm</keyword>
<sequence length="255" mass="29630">MDVINDTNAKKDYTFHLAAFNGPLELLMHLIEKNKIDIYDIPIAELTRQYLDYLEAMREMDMEVTSAFLVMAATLLQIKSRMMLPKKKAEENEEEDPRQELVERLLEYRRFKEVSEVLGSMADLQEHFVGRAPLDLPVRHLPPESLDLNLLLTAFREVMSVKGEEAGLPAAIIRPEPYHIEDKMEEIEALLRERGGRMRFEDAFERGTRGELVVTFLALLELMKQRTVTAQQSHLFGTITIVWRNERRGEADERE</sequence>
<dbReference type="GO" id="GO:0005737">
    <property type="term" value="C:cytoplasm"/>
    <property type="evidence" value="ECO:0007669"/>
    <property type="project" value="UniProtKB-SubCell"/>
</dbReference>
<keyword evidence="5" id="KW-1185">Reference proteome</keyword>
<keyword evidence="1 3" id="KW-0159">Chromosome partition</keyword>
<evidence type="ECO:0000256" key="2">
    <source>
        <dbReference type="ARBA" id="ARBA00044777"/>
    </source>
</evidence>
<dbReference type="InterPro" id="IPR003768">
    <property type="entry name" value="ScpA"/>
</dbReference>
<dbReference type="GO" id="GO:0051301">
    <property type="term" value="P:cell division"/>
    <property type="evidence" value="ECO:0007669"/>
    <property type="project" value="UniProtKB-KW"/>
</dbReference>
<keyword evidence="3" id="KW-0131">Cell cycle</keyword>
<evidence type="ECO:0000313" key="4">
    <source>
        <dbReference type="EMBL" id="CUN50752.1"/>
    </source>
</evidence>
<reference evidence="4 5" key="1">
    <citation type="submission" date="2015-09" db="EMBL/GenBank/DDBJ databases">
        <authorList>
            <consortium name="Pathogen Informatics"/>
        </authorList>
    </citation>
    <scope>NUCLEOTIDE SEQUENCE [LARGE SCALE GENOMIC DNA]</scope>
    <source>
        <strain evidence="4 5">2789STDY5608828</strain>
    </source>
</reference>
<dbReference type="Gene3D" id="6.10.250.2410">
    <property type="match status" value="1"/>
</dbReference>
<organism evidence="4 5">
    <name type="scientific">Mitsuokella jalaludinii</name>
    <dbReference type="NCBI Taxonomy" id="187979"/>
    <lineage>
        <taxon>Bacteria</taxon>
        <taxon>Bacillati</taxon>
        <taxon>Bacillota</taxon>
        <taxon>Negativicutes</taxon>
        <taxon>Selenomonadales</taxon>
        <taxon>Selenomonadaceae</taxon>
        <taxon>Mitsuokella</taxon>
    </lineage>
</organism>
<dbReference type="STRING" id="187979.ERS852385_00620"/>
<comment type="subcellular location">
    <subcellularLocation>
        <location evidence="3">Cytoplasm</location>
    </subcellularLocation>
    <text evidence="3">Associated with two foci at the outer edges of the nucleoid region in young cells, and at four foci within both cell halves in older cells.</text>
</comment>
<dbReference type="InterPro" id="IPR023093">
    <property type="entry name" value="ScpA-like_C"/>
</dbReference>
<dbReference type="EMBL" id="CYYU01000002">
    <property type="protein sequence ID" value="CUN50752.1"/>
    <property type="molecule type" value="Genomic_DNA"/>
</dbReference>
<comment type="similarity">
    <text evidence="3">Belongs to the ScpA family.</text>
</comment>
<dbReference type="AlphaFoldDB" id="A0A173XFX5"/>
<dbReference type="Pfam" id="PF02616">
    <property type="entry name" value="SMC_ScpA"/>
    <property type="match status" value="1"/>
</dbReference>
<dbReference type="PANTHER" id="PTHR33969:SF2">
    <property type="entry name" value="SEGREGATION AND CONDENSATION PROTEIN A"/>
    <property type="match status" value="1"/>
</dbReference>
<protein>
    <recommendedName>
        <fullName evidence="2 3">Segregation and condensation protein A</fullName>
    </recommendedName>
</protein>
<gene>
    <name evidence="3 4" type="primary">scpA</name>
    <name evidence="4" type="ORF">ERS852385_00620</name>
</gene>
<dbReference type="GO" id="GO:0006260">
    <property type="term" value="P:DNA replication"/>
    <property type="evidence" value="ECO:0007669"/>
    <property type="project" value="UniProtKB-UniRule"/>
</dbReference>
<comment type="function">
    <text evidence="3">Participates in chromosomal partition during cell division. May act via the formation of a condensin-like complex containing Smc and ScpB that pull DNA away from mid-cell into both cell halves.</text>
</comment>
<dbReference type="Proteomes" id="UP000095546">
    <property type="component" value="Unassembled WGS sequence"/>
</dbReference>
<dbReference type="eggNOG" id="COG1354">
    <property type="taxonomic scope" value="Bacteria"/>
</dbReference>
<dbReference type="Gene3D" id="1.10.10.580">
    <property type="entry name" value="Structural maintenance of chromosome 1. Chain E"/>
    <property type="match status" value="1"/>
</dbReference>
<accession>A0A173XFX5</accession>
<dbReference type="GO" id="GO:0007059">
    <property type="term" value="P:chromosome segregation"/>
    <property type="evidence" value="ECO:0007669"/>
    <property type="project" value="UniProtKB-UniRule"/>
</dbReference>
<proteinExistence type="inferred from homology"/>